<dbReference type="SMART" id="SM00516">
    <property type="entry name" value="SEC14"/>
    <property type="match status" value="1"/>
</dbReference>
<dbReference type="InterPro" id="IPR036273">
    <property type="entry name" value="CRAL/TRIO_N_dom_sf"/>
</dbReference>
<dbReference type="PROSITE" id="PS50191">
    <property type="entry name" value="CRAL_TRIO"/>
    <property type="match status" value="1"/>
</dbReference>
<dbReference type="Gene3D" id="3.40.525.10">
    <property type="entry name" value="CRAL-TRIO lipid binding domain"/>
    <property type="match status" value="1"/>
</dbReference>
<dbReference type="CDD" id="cd00170">
    <property type="entry name" value="SEC14"/>
    <property type="match status" value="1"/>
</dbReference>
<dbReference type="PANTHER" id="PTHR10174:SF213">
    <property type="entry name" value="CRAL-TRIO DOMAIN-CONTAINING PROTEIN"/>
    <property type="match status" value="1"/>
</dbReference>
<name>A0AAN7V3R1_9COLE</name>
<dbReference type="SUPFAM" id="SSF46938">
    <property type="entry name" value="CRAL/TRIO N-terminal domain"/>
    <property type="match status" value="1"/>
</dbReference>
<organism evidence="2 3">
    <name type="scientific">Pyrocoelia pectoralis</name>
    <dbReference type="NCBI Taxonomy" id="417401"/>
    <lineage>
        <taxon>Eukaryota</taxon>
        <taxon>Metazoa</taxon>
        <taxon>Ecdysozoa</taxon>
        <taxon>Arthropoda</taxon>
        <taxon>Hexapoda</taxon>
        <taxon>Insecta</taxon>
        <taxon>Pterygota</taxon>
        <taxon>Neoptera</taxon>
        <taxon>Endopterygota</taxon>
        <taxon>Coleoptera</taxon>
        <taxon>Polyphaga</taxon>
        <taxon>Elateriformia</taxon>
        <taxon>Elateroidea</taxon>
        <taxon>Lampyridae</taxon>
        <taxon>Lampyrinae</taxon>
        <taxon>Pyrocoelia</taxon>
    </lineage>
</organism>
<dbReference type="SUPFAM" id="SSF52087">
    <property type="entry name" value="CRAL/TRIO domain"/>
    <property type="match status" value="1"/>
</dbReference>
<reference evidence="2 3" key="1">
    <citation type="journal article" date="2024" name="Insects">
        <title>An Improved Chromosome-Level Genome Assembly of the Firefly Pyrocoelia pectoralis.</title>
        <authorList>
            <person name="Fu X."/>
            <person name="Meyer-Rochow V.B."/>
            <person name="Ballantyne L."/>
            <person name="Zhu X."/>
        </authorList>
    </citation>
    <scope>NUCLEOTIDE SEQUENCE [LARGE SCALE GENOMIC DNA]</scope>
    <source>
        <strain evidence="2">XCY_ONT2</strain>
    </source>
</reference>
<evidence type="ECO:0000313" key="2">
    <source>
        <dbReference type="EMBL" id="KAK5638703.1"/>
    </source>
</evidence>
<proteinExistence type="predicted"/>
<protein>
    <recommendedName>
        <fullName evidence="1">CRAL-TRIO domain-containing protein</fullName>
    </recommendedName>
</protein>
<dbReference type="GO" id="GO:1902936">
    <property type="term" value="F:phosphatidylinositol bisphosphate binding"/>
    <property type="evidence" value="ECO:0007669"/>
    <property type="project" value="TreeGrafter"/>
</dbReference>
<dbReference type="EMBL" id="JAVRBK010000010">
    <property type="protein sequence ID" value="KAK5638703.1"/>
    <property type="molecule type" value="Genomic_DNA"/>
</dbReference>
<dbReference type="Proteomes" id="UP001329430">
    <property type="component" value="Chromosome 10"/>
</dbReference>
<dbReference type="InterPro" id="IPR036865">
    <property type="entry name" value="CRAL-TRIO_dom_sf"/>
</dbReference>
<evidence type="ECO:0000259" key="1">
    <source>
        <dbReference type="PROSITE" id="PS50191"/>
    </source>
</evidence>
<dbReference type="AlphaFoldDB" id="A0AAN7V3R1"/>
<accession>A0AAN7V3R1</accession>
<dbReference type="InterPro" id="IPR001251">
    <property type="entry name" value="CRAL-TRIO_dom"/>
</dbReference>
<feature type="domain" description="CRAL-TRIO" evidence="1">
    <location>
        <begin position="121"/>
        <end position="244"/>
    </location>
</feature>
<dbReference type="PRINTS" id="PR00180">
    <property type="entry name" value="CRETINALDHBP"/>
</dbReference>
<keyword evidence="3" id="KW-1185">Reference proteome</keyword>
<dbReference type="GO" id="GO:0016020">
    <property type="term" value="C:membrane"/>
    <property type="evidence" value="ECO:0007669"/>
    <property type="project" value="TreeGrafter"/>
</dbReference>
<comment type="caution">
    <text evidence="2">The sequence shown here is derived from an EMBL/GenBank/DDBJ whole genome shotgun (WGS) entry which is preliminary data.</text>
</comment>
<gene>
    <name evidence="2" type="ORF">RI129_012998</name>
</gene>
<dbReference type="Pfam" id="PF00650">
    <property type="entry name" value="CRAL_TRIO"/>
    <property type="match status" value="1"/>
</dbReference>
<dbReference type="Gene3D" id="1.20.5.1200">
    <property type="entry name" value="Alpha-tocopherol transfer"/>
    <property type="match status" value="1"/>
</dbReference>
<dbReference type="PANTHER" id="PTHR10174">
    <property type="entry name" value="ALPHA-TOCOPHEROL TRANSFER PROTEIN-RELATED"/>
    <property type="match status" value="1"/>
</dbReference>
<sequence length="297" mass="35056">MPLKYASVALEYKNRTELRREDVQCLKDWLEKQLHLPKLDELEIIIILSSCNYSVELTKITIDNYYTLRNLIPEIFRKRDLKTWVKTLDVVNWIPLPKLTPEGSQILYWKLNNTDPSKYVFVDVLKCAEMILKMKLLETGTVDGLIFILDLDGFSLSHIAQIPVMMMKKLIIFLQEALPLKLKNFHLINIGTRLDKLMAIMKPFMKKDLFEMIHVHSNYVETLFNYIPRECVPKDIDGLLDTIQDLQEKVKEMVFNNMDFIENEETRIVDESKRLQKNIKFDHIFGIEGTFRKLELD</sequence>
<evidence type="ECO:0000313" key="3">
    <source>
        <dbReference type="Proteomes" id="UP001329430"/>
    </source>
</evidence>